<name>A0ABY4ECB3_VITST</name>
<accession>A0ABY4ECB3</accession>
<dbReference type="InterPro" id="IPR041047">
    <property type="entry name" value="LPD1"/>
</dbReference>
<evidence type="ECO:0000259" key="2">
    <source>
        <dbReference type="Pfam" id="PF18796"/>
    </source>
</evidence>
<feature type="domain" description="Large polyvalent protein-associated" evidence="2">
    <location>
        <begin position="661"/>
        <end position="737"/>
    </location>
</feature>
<feature type="region of interest" description="Disordered" evidence="1">
    <location>
        <begin position="361"/>
        <end position="381"/>
    </location>
</feature>
<evidence type="ECO:0000256" key="1">
    <source>
        <dbReference type="SAM" id="MobiDB-lite"/>
    </source>
</evidence>
<dbReference type="EMBL" id="CP091512">
    <property type="protein sequence ID" value="UOO93382.1"/>
    <property type="molecule type" value="Genomic_DNA"/>
</dbReference>
<reference evidence="3" key="1">
    <citation type="submission" date="2021-12" db="EMBL/GenBank/DDBJ databases">
        <authorList>
            <person name="Veyrier F.J."/>
        </authorList>
    </citation>
    <scope>NUCLEOTIDE SEQUENCE</scope>
    <source>
        <strain evidence="3">SAG 1488-6</strain>
    </source>
</reference>
<dbReference type="Proteomes" id="UP000832034">
    <property type="component" value="Chromosome"/>
</dbReference>
<dbReference type="RefSeq" id="WP_019959120.1">
    <property type="nucleotide sequence ID" value="NZ_CP091512.1"/>
</dbReference>
<keyword evidence="4" id="KW-1185">Reference proteome</keyword>
<evidence type="ECO:0000313" key="4">
    <source>
        <dbReference type="Proteomes" id="UP000832034"/>
    </source>
</evidence>
<protein>
    <recommendedName>
        <fullName evidence="2">Large polyvalent protein-associated domain-containing protein</fullName>
    </recommendedName>
</protein>
<evidence type="ECO:0000313" key="3">
    <source>
        <dbReference type="EMBL" id="UOO93382.1"/>
    </source>
</evidence>
<organism evidence="3 4">
    <name type="scientific">Vitreoscilla stercoraria</name>
    <dbReference type="NCBI Taxonomy" id="61"/>
    <lineage>
        <taxon>Bacteria</taxon>
        <taxon>Pseudomonadati</taxon>
        <taxon>Pseudomonadota</taxon>
        <taxon>Betaproteobacteria</taxon>
        <taxon>Neisseriales</taxon>
        <taxon>Neisseriaceae</taxon>
        <taxon>Vitreoscilla</taxon>
    </lineage>
</organism>
<dbReference type="Pfam" id="PF18796">
    <property type="entry name" value="LPD1"/>
    <property type="match status" value="1"/>
</dbReference>
<feature type="compositionally biased region" description="Polar residues" evidence="1">
    <location>
        <begin position="77"/>
        <end position="94"/>
    </location>
</feature>
<proteinExistence type="predicted"/>
<sequence>MELNTMERLRLNGELKTAIEARNAETDSLKKLDWIKMVQALRLQLGLAVMATEPEPVVASGSVVEPEPAAEPKESDQMQTETESESNGAVSQQPEAPMTAEDTDNQLPPSEDEVGLDEDDLAAAANIDDDLSDTTTAENYRWKDTAYIAGARKELAQKSILQAKRDGQRVNANDIDWDELAKDPRLSESLIVKDNVFGRVDWAALADKGMPSQVAYFISRVYANMDKMPLHPLSQHSQKNYVQAISNLRERLEVCLTFKDVAAVMNEIIVAMPSIKLMRMLYEDELTAGITFEENIDNNFKQISVRGREKLLSYDSQVWAELGERFFSWTSKSVNTTLRNAQRDKKYADWSNWCADFKTGTDGEGNAAPEGASKPKKPSFQLESAEDIERIGGQEVDLTSSQQLQDMFGFKGIQSGNWVLKDKSAAEFHMKNAAAAMLDMSDVLGIEPQYLGLRGNLALAFGARGKKGALAHYESSSKVINITKMKGGGSLGHEYFHALDNLIKDLSTQTVGSASFMGTSNPDDLPDVDLAQVFKALRMAMMKTDGVLKFEYPKAFIPDVHQPSADTKAFLESMAGNFLRGSRLPLNAAMSDLKKWIGSHGNYATTPPKTQELRSNVAYTLLVRHWTLGSESDVDISADGVLTFDGLPGQSEFYKNAIELDMGKEGKYWSKDFEMAARAFSAYLQDRLEEQGRKNDYLAYSTQGGNGRVGERAYPQGEERQRINDAFDGLFKVIREKKVLETATANKALMDSLFDCVH</sequence>
<gene>
    <name evidence="3" type="ORF">LVJ81_04965</name>
</gene>
<feature type="region of interest" description="Disordered" evidence="1">
    <location>
        <begin position="57"/>
        <end position="114"/>
    </location>
</feature>
<reference evidence="3" key="2">
    <citation type="journal article" date="2022" name="Res Sq">
        <title>Evolution of multicellular longitudinally dividing oral cavity symbionts (Neisseriaceae).</title>
        <authorList>
            <person name="Nyongesa S."/>
            <person name="Weber P."/>
            <person name="Bernet E."/>
            <person name="Pullido F."/>
            <person name="Nieckarz M."/>
            <person name="Delaby M."/>
            <person name="Nieves C."/>
            <person name="Viehboeck T."/>
            <person name="Krause N."/>
            <person name="Rivera-Millot A."/>
            <person name="Nakamura A."/>
            <person name="Vischer N."/>
            <person name="VanNieuwenhze M."/>
            <person name="Brun Y."/>
            <person name="Cava F."/>
            <person name="Bulgheresi S."/>
            <person name="Veyrier F."/>
        </authorList>
    </citation>
    <scope>NUCLEOTIDE SEQUENCE</scope>
    <source>
        <strain evidence="3">SAG 1488-6</strain>
    </source>
</reference>